<dbReference type="KEGG" id="pda:103705416"/>
<comment type="similarity">
    <text evidence="1">Belongs to the ARG7 family.</text>
</comment>
<evidence type="ECO:0000256" key="1">
    <source>
        <dbReference type="ARBA" id="ARBA00006974"/>
    </source>
</evidence>
<dbReference type="PANTHER" id="PTHR31374:SF198">
    <property type="entry name" value="AUXIN-RESPONSIVE PROTEIN SAUR72"/>
    <property type="match status" value="1"/>
</dbReference>
<reference evidence="4" key="1">
    <citation type="submission" date="2025-08" db="UniProtKB">
        <authorList>
            <consortium name="RefSeq"/>
        </authorList>
    </citation>
    <scope>IDENTIFICATION</scope>
    <source>
        <tissue evidence="4">Young leaves</tissue>
    </source>
</reference>
<feature type="compositionally biased region" description="Basic and acidic residues" evidence="2">
    <location>
        <begin position="20"/>
        <end position="31"/>
    </location>
</feature>
<dbReference type="Pfam" id="PF02519">
    <property type="entry name" value="Auxin_inducible"/>
    <property type="match status" value="1"/>
</dbReference>
<dbReference type="GeneID" id="103705416"/>
<accession>A0A8B7BXD6</accession>
<dbReference type="GO" id="GO:0009733">
    <property type="term" value="P:response to auxin"/>
    <property type="evidence" value="ECO:0007669"/>
    <property type="project" value="InterPro"/>
</dbReference>
<feature type="region of interest" description="Disordered" evidence="2">
    <location>
        <begin position="1"/>
        <end position="31"/>
    </location>
</feature>
<gene>
    <name evidence="4" type="primary">LOC103705416</name>
</gene>
<evidence type="ECO:0000256" key="2">
    <source>
        <dbReference type="SAM" id="MobiDB-lite"/>
    </source>
</evidence>
<dbReference type="Proteomes" id="UP000228380">
    <property type="component" value="Unplaced"/>
</dbReference>
<evidence type="ECO:0000313" key="3">
    <source>
        <dbReference type="Proteomes" id="UP000228380"/>
    </source>
</evidence>
<proteinExistence type="inferred from homology"/>
<name>A0A8B7BXD6_PHODC</name>
<protein>
    <submittedName>
        <fullName evidence="4">Auxin-responsive protein SAUR71-like</fullName>
    </submittedName>
</protein>
<dbReference type="PANTHER" id="PTHR31374">
    <property type="entry name" value="AUXIN-INDUCED PROTEIN-LIKE-RELATED"/>
    <property type="match status" value="1"/>
</dbReference>
<dbReference type="RefSeq" id="XP_008787344.2">
    <property type="nucleotide sequence ID" value="XM_008789122.4"/>
</dbReference>
<evidence type="ECO:0000313" key="4">
    <source>
        <dbReference type="RefSeq" id="XP_008787344.2"/>
    </source>
</evidence>
<dbReference type="AlphaFoldDB" id="A0A8B7BXD6"/>
<keyword evidence="3" id="KW-1185">Reference proteome</keyword>
<dbReference type="OrthoDB" id="838391at2759"/>
<sequence>MKQMIRRLSRVGDSSQYESLRGKEGGRAREEVPEGHVPVYVGEGEEVERFVVRAELLSRPAFVELLRRSAQEYGYEQRGVLRIPCPVAVFRRVLRSLLAASAAEAEAELLRSFDEEFLAPGGS</sequence>
<dbReference type="InterPro" id="IPR003676">
    <property type="entry name" value="SAUR_fam"/>
</dbReference>
<organism evidence="3 4">
    <name type="scientific">Phoenix dactylifera</name>
    <name type="common">Date palm</name>
    <dbReference type="NCBI Taxonomy" id="42345"/>
    <lineage>
        <taxon>Eukaryota</taxon>
        <taxon>Viridiplantae</taxon>
        <taxon>Streptophyta</taxon>
        <taxon>Embryophyta</taxon>
        <taxon>Tracheophyta</taxon>
        <taxon>Spermatophyta</taxon>
        <taxon>Magnoliopsida</taxon>
        <taxon>Liliopsida</taxon>
        <taxon>Arecaceae</taxon>
        <taxon>Coryphoideae</taxon>
        <taxon>Phoeniceae</taxon>
        <taxon>Phoenix</taxon>
    </lineage>
</organism>